<accession>A0A1M6HFG6</accession>
<dbReference type="GO" id="GO:0080146">
    <property type="term" value="F:L-cysteine desulfhydrase activity"/>
    <property type="evidence" value="ECO:0007669"/>
    <property type="project" value="TreeGrafter"/>
</dbReference>
<name>A0A1M6HFG6_9FIRM</name>
<sequence>MEREIYNKYINLLRKELIPALGCTEPIAIAYCSAVAVKKLGCFPDRIIVGCSGNVIKNAKSVTVPNSNGQKGIAVAAILGAVAGEADRKLEVLASVDKKHIDELNRLKSSDFCKIEILNCKADLKISVKACHGDEYSLIEIQDGHTNIVHIEKNECIEYSCRNSCETIAVAMDEFLSVRGILEFAESVEISDVSEMIDRQIKCNMDISNEGLRNKYGTSVGKTLIETCGEGVAIRAKARAAAAADARMSGCNMPVVVNSGSGNQGLTVSLPVIEYANELNVSKEKLYRALVVSNLVSIHIKSKIGKLSAYCGAVSAACGSGAAITYLHGGSFTNICNTIINTLGNTSGIVCDGAKASCAAKVSSSVDAALIGHSMSMKGRVFDSGDGIIKNDIEETIRSVGKLAQDGMKETDVEILKIMLS</sequence>
<dbReference type="PANTHER" id="PTHR30501">
    <property type="entry name" value="UPF0597 PROTEIN YHAM"/>
    <property type="match status" value="1"/>
</dbReference>
<feature type="domain" description="Serine dehydratase-like alpha subunit" evidence="2">
    <location>
        <begin position="89"/>
        <end position="417"/>
    </location>
</feature>
<reference evidence="3 4" key="1">
    <citation type="submission" date="2016-11" db="EMBL/GenBank/DDBJ databases">
        <authorList>
            <person name="Jaros S."/>
            <person name="Januszkiewicz K."/>
            <person name="Wedrychowicz H."/>
        </authorList>
    </citation>
    <scope>NUCLEOTIDE SEQUENCE [LARGE SCALE GENOMIC DNA]</scope>
    <source>
        <strain evidence="3 4">DSM 17477</strain>
    </source>
</reference>
<protein>
    <recommendedName>
        <fullName evidence="1">UPF0597 protein SAMN02745751_02000</fullName>
    </recommendedName>
</protein>
<comment type="similarity">
    <text evidence="1">Belongs to the UPF0597 family.</text>
</comment>
<gene>
    <name evidence="3" type="ORF">SAMN02745751_02000</name>
</gene>
<dbReference type="InterPro" id="IPR005130">
    <property type="entry name" value="Ser_deHydtase-like_asu"/>
</dbReference>
<keyword evidence="4" id="KW-1185">Reference proteome</keyword>
<dbReference type="RefSeq" id="WP_073049444.1">
    <property type="nucleotide sequence ID" value="NZ_FQZL01000013.1"/>
</dbReference>
<dbReference type="InterPro" id="IPR021144">
    <property type="entry name" value="UPF0597"/>
</dbReference>
<proteinExistence type="inferred from homology"/>
<dbReference type="PIRSF" id="PIRSF006054">
    <property type="entry name" value="UCP006054"/>
    <property type="match status" value="1"/>
</dbReference>
<evidence type="ECO:0000259" key="2">
    <source>
        <dbReference type="Pfam" id="PF03313"/>
    </source>
</evidence>
<organism evidence="3 4">
    <name type="scientific">Dethiosulfatibacter aminovorans DSM 17477</name>
    <dbReference type="NCBI Taxonomy" id="1121476"/>
    <lineage>
        <taxon>Bacteria</taxon>
        <taxon>Bacillati</taxon>
        <taxon>Bacillota</taxon>
        <taxon>Tissierellia</taxon>
        <taxon>Dethiosulfatibacter</taxon>
    </lineage>
</organism>
<dbReference type="Proteomes" id="UP000184052">
    <property type="component" value="Unassembled WGS sequence"/>
</dbReference>
<dbReference type="STRING" id="1121476.SAMN02745751_02000"/>
<dbReference type="PANTHER" id="PTHR30501:SF2">
    <property type="entry name" value="UPF0597 PROTEIN YHAM"/>
    <property type="match status" value="1"/>
</dbReference>
<dbReference type="EMBL" id="FQZL01000013">
    <property type="protein sequence ID" value="SHJ20873.1"/>
    <property type="molecule type" value="Genomic_DNA"/>
</dbReference>
<dbReference type="GO" id="GO:0019450">
    <property type="term" value="P:L-cysteine catabolic process to pyruvate"/>
    <property type="evidence" value="ECO:0007669"/>
    <property type="project" value="TreeGrafter"/>
</dbReference>
<dbReference type="HAMAP" id="MF_01845">
    <property type="entry name" value="UPF0597"/>
    <property type="match status" value="1"/>
</dbReference>
<dbReference type="Pfam" id="PF03313">
    <property type="entry name" value="SDH_alpha"/>
    <property type="match status" value="1"/>
</dbReference>
<dbReference type="OrthoDB" id="41906at2"/>
<evidence type="ECO:0000256" key="1">
    <source>
        <dbReference type="HAMAP-Rule" id="MF_01845"/>
    </source>
</evidence>
<dbReference type="AlphaFoldDB" id="A0A1M6HFG6"/>
<evidence type="ECO:0000313" key="4">
    <source>
        <dbReference type="Proteomes" id="UP000184052"/>
    </source>
</evidence>
<evidence type="ECO:0000313" key="3">
    <source>
        <dbReference type="EMBL" id="SHJ20873.1"/>
    </source>
</evidence>